<evidence type="ECO:0000256" key="6">
    <source>
        <dbReference type="HAMAP-Rule" id="MF_00362"/>
    </source>
</evidence>
<reference evidence="7" key="1">
    <citation type="journal article" date="2020" name="mSystems">
        <title>Genome- and Community-Level Interaction Insights into Carbon Utilization and Element Cycling Functions of Hydrothermarchaeota in Hydrothermal Sediment.</title>
        <authorList>
            <person name="Zhou Z."/>
            <person name="Liu Y."/>
            <person name="Xu W."/>
            <person name="Pan J."/>
            <person name="Luo Z.H."/>
            <person name="Li M."/>
        </authorList>
    </citation>
    <scope>NUCLEOTIDE SEQUENCE [LARGE SCALE GENOMIC DNA]</scope>
    <source>
        <strain evidence="7">SpSt-747</strain>
    </source>
</reference>
<dbReference type="PANTHER" id="PTHR11560">
    <property type="entry name" value="39S RIBOSOMAL PROTEIN L10, MITOCHONDRIAL"/>
    <property type="match status" value="1"/>
</dbReference>
<keyword evidence="6" id="KW-0699">rRNA-binding</keyword>
<sequence length="176" mass="19599">MERSEKEKIVGELLERLKKSQAVFVVGYHGMDVPTMEQLRRNLRGIEGELKVAKNTLMRLALGQAGFSGEDHLLKGQNAFVFSYRDVVQVAKALADFAKKFPQLEVRGGFLGTRLLTAQDVQRLAELPSREELLARVVGGVAAPLVGLLSVLQGVLRNFVWVLKAIEEKKRTEKEA</sequence>
<comment type="subunit">
    <text evidence="6">Part of the ribosomal stalk of the 50S ribosomal subunit. The N-terminus interacts with L11 and the large rRNA to form the base of the stalk. The C-terminus forms an elongated spine to which L12 dimers bind in a sequential fashion forming a multimeric L10(L12)X complex.</text>
</comment>
<dbReference type="InterPro" id="IPR043141">
    <property type="entry name" value="Ribosomal_uL10-like_sf"/>
</dbReference>
<dbReference type="CDD" id="cd05797">
    <property type="entry name" value="Ribosomal_L10"/>
    <property type="match status" value="1"/>
</dbReference>
<evidence type="ECO:0000256" key="1">
    <source>
        <dbReference type="ARBA" id="ARBA00002633"/>
    </source>
</evidence>
<dbReference type="Gene3D" id="3.30.70.1730">
    <property type="match status" value="1"/>
</dbReference>
<dbReference type="EMBL" id="DTFV01000135">
    <property type="protein sequence ID" value="HGI31543.1"/>
    <property type="molecule type" value="Genomic_DNA"/>
</dbReference>
<keyword evidence="3 6" id="KW-0689">Ribosomal protein</keyword>
<accession>A0A7V4DEK2</accession>
<dbReference type="GO" id="GO:0005840">
    <property type="term" value="C:ribosome"/>
    <property type="evidence" value="ECO:0007669"/>
    <property type="project" value="UniProtKB-KW"/>
</dbReference>
<dbReference type="NCBIfam" id="NF000955">
    <property type="entry name" value="PRK00099.1-1"/>
    <property type="match status" value="1"/>
</dbReference>
<organism evidence="7">
    <name type="scientific">Candidatus Caldatribacterium californiense</name>
    <dbReference type="NCBI Taxonomy" id="1454726"/>
    <lineage>
        <taxon>Bacteria</taxon>
        <taxon>Pseudomonadati</taxon>
        <taxon>Atribacterota</taxon>
        <taxon>Atribacteria</taxon>
        <taxon>Atribacterales</taxon>
        <taxon>Candidatus Caldatribacteriaceae</taxon>
        <taxon>Candidatus Caldatribacterium</taxon>
    </lineage>
</organism>
<evidence type="ECO:0000256" key="2">
    <source>
        <dbReference type="ARBA" id="ARBA00008889"/>
    </source>
</evidence>
<comment type="similarity">
    <text evidence="2 6">Belongs to the universal ribosomal protein uL10 family.</text>
</comment>
<keyword evidence="4 6" id="KW-0687">Ribonucleoprotein</keyword>
<evidence type="ECO:0000256" key="4">
    <source>
        <dbReference type="ARBA" id="ARBA00023274"/>
    </source>
</evidence>
<proteinExistence type="inferred from homology"/>
<dbReference type="SUPFAM" id="SSF160369">
    <property type="entry name" value="Ribosomal protein L10-like"/>
    <property type="match status" value="1"/>
</dbReference>
<comment type="caution">
    <text evidence="7">The sequence shown here is derived from an EMBL/GenBank/DDBJ whole genome shotgun (WGS) entry which is preliminary data.</text>
</comment>
<dbReference type="Pfam" id="PF00466">
    <property type="entry name" value="Ribosomal_L10"/>
    <property type="match status" value="1"/>
</dbReference>
<evidence type="ECO:0000256" key="5">
    <source>
        <dbReference type="ARBA" id="ARBA00035202"/>
    </source>
</evidence>
<dbReference type="GO" id="GO:0070180">
    <property type="term" value="F:large ribosomal subunit rRNA binding"/>
    <property type="evidence" value="ECO:0007669"/>
    <property type="project" value="UniProtKB-UniRule"/>
</dbReference>
<dbReference type="InterPro" id="IPR001790">
    <property type="entry name" value="Ribosomal_uL10"/>
</dbReference>
<name>A0A7V4DEK2_9BACT</name>
<keyword evidence="6" id="KW-0694">RNA-binding</keyword>
<dbReference type="AlphaFoldDB" id="A0A7V4DEK2"/>
<dbReference type="InterPro" id="IPR022973">
    <property type="entry name" value="Ribosomal_uL10_bac"/>
</dbReference>
<evidence type="ECO:0000256" key="3">
    <source>
        <dbReference type="ARBA" id="ARBA00022980"/>
    </source>
</evidence>
<comment type="function">
    <text evidence="1 6">Forms part of the ribosomal stalk, playing a central role in the interaction of the ribosome with GTP-bound translation factors.</text>
</comment>
<dbReference type="GO" id="GO:0006412">
    <property type="term" value="P:translation"/>
    <property type="evidence" value="ECO:0007669"/>
    <property type="project" value="UniProtKB-UniRule"/>
</dbReference>
<dbReference type="Gene3D" id="6.10.250.290">
    <property type="match status" value="1"/>
</dbReference>
<dbReference type="InterPro" id="IPR047865">
    <property type="entry name" value="Ribosomal_uL10_bac_type"/>
</dbReference>
<evidence type="ECO:0000313" key="7">
    <source>
        <dbReference type="EMBL" id="HGI31543.1"/>
    </source>
</evidence>
<protein>
    <recommendedName>
        <fullName evidence="5 6">Large ribosomal subunit protein uL10</fullName>
    </recommendedName>
</protein>
<dbReference type="GO" id="GO:1990904">
    <property type="term" value="C:ribonucleoprotein complex"/>
    <property type="evidence" value="ECO:0007669"/>
    <property type="project" value="UniProtKB-KW"/>
</dbReference>
<gene>
    <name evidence="6" type="primary">rplJ</name>
    <name evidence="7" type="ORF">ENV30_09620</name>
</gene>
<dbReference type="HAMAP" id="MF_00362">
    <property type="entry name" value="Ribosomal_uL10"/>
    <property type="match status" value="1"/>
</dbReference>